<dbReference type="PANTHER" id="PTHR28620:SF1">
    <property type="entry name" value="CENP-V_GFA DOMAIN-CONTAINING PROTEIN"/>
    <property type="match status" value="1"/>
</dbReference>
<keyword evidence="3" id="KW-0862">Zinc</keyword>
<dbReference type="RefSeq" id="WP_104232283.1">
    <property type="nucleotide sequence ID" value="NZ_PSNW01000017.1"/>
</dbReference>
<evidence type="ECO:0000256" key="2">
    <source>
        <dbReference type="ARBA" id="ARBA00022723"/>
    </source>
</evidence>
<feature type="domain" description="CENP-V/GFA" evidence="4">
    <location>
        <begin position="6"/>
        <end position="124"/>
    </location>
</feature>
<evidence type="ECO:0000256" key="1">
    <source>
        <dbReference type="ARBA" id="ARBA00005495"/>
    </source>
</evidence>
<organism evidence="5 6">
    <name type="scientific">Solimonas fluminis</name>
    <dbReference type="NCBI Taxonomy" id="2086571"/>
    <lineage>
        <taxon>Bacteria</taxon>
        <taxon>Pseudomonadati</taxon>
        <taxon>Pseudomonadota</taxon>
        <taxon>Gammaproteobacteria</taxon>
        <taxon>Nevskiales</taxon>
        <taxon>Nevskiaceae</taxon>
        <taxon>Solimonas</taxon>
    </lineage>
</organism>
<dbReference type="Pfam" id="PF04828">
    <property type="entry name" value="GFA"/>
    <property type="match status" value="1"/>
</dbReference>
<keyword evidence="6" id="KW-1185">Reference proteome</keyword>
<evidence type="ECO:0000313" key="6">
    <source>
        <dbReference type="Proteomes" id="UP000238220"/>
    </source>
</evidence>
<accession>A0A2S5TAI5</accession>
<dbReference type="Proteomes" id="UP000238220">
    <property type="component" value="Unassembled WGS sequence"/>
</dbReference>
<evidence type="ECO:0000313" key="5">
    <source>
        <dbReference type="EMBL" id="PPE71972.1"/>
    </source>
</evidence>
<dbReference type="PANTHER" id="PTHR28620">
    <property type="entry name" value="CENTROMERE PROTEIN V"/>
    <property type="match status" value="1"/>
</dbReference>
<dbReference type="PROSITE" id="PS51891">
    <property type="entry name" value="CENP_V_GFA"/>
    <property type="match status" value="1"/>
</dbReference>
<dbReference type="AlphaFoldDB" id="A0A2S5TAI5"/>
<dbReference type="InterPro" id="IPR052355">
    <property type="entry name" value="CENP-V-like"/>
</dbReference>
<dbReference type="SUPFAM" id="SSF51316">
    <property type="entry name" value="Mss4-like"/>
    <property type="match status" value="1"/>
</dbReference>
<protein>
    <submittedName>
        <fullName evidence="5">Aldehyde-activating protein</fullName>
    </submittedName>
</protein>
<dbReference type="EMBL" id="PSNW01000017">
    <property type="protein sequence ID" value="PPE71972.1"/>
    <property type="molecule type" value="Genomic_DNA"/>
</dbReference>
<sequence length="135" mass="14864">MPTTTYHGSCHCGAVRYEADIDLAAGTSKCNCSICSKARHWGTSVKPEAFRLLSGEDALRDYQFNSRSMHHLFCGSCGMRPFGRGDIPELGGAFVSINLACLDDLDPAVLAESPVTYCNGRDNDWWHAPKEVRHL</sequence>
<dbReference type="InterPro" id="IPR011057">
    <property type="entry name" value="Mss4-like_sf"/>
</dbReference>
<keyword evidence="2" id="KW-0479">Metal-binding</keyword>
<comment type="caution">
    <text evidence="5">The sequence shown here is derived from an EMBL/GenBank/DDBJ whole genome shotgun (WGS) entry which is preliminary data.</text>
</comment>
<dbReference type="InterPro" id="IPR006913">
    <property type="entry name" value="CENP-V/GFA"/>
</dbReference>
<proteinExistence type="inferred from homology"/>
<evidence type="ECO:0000256" key="3">
    <source>
        <dbReference type="ARBA" id="ARBA00022833"/>
    </source>
</evidence>
<dbReference type="Gene3D" id="2.170.150.70">
    <property type="match status" value="1"/>
</dbReference>
<comment type="similarity">
    <text evidence="1">Belongs to the Gfa family.</text>
</comment>
<evidence type="ECO:0000259" key="4">
    <source>
        <dbReference type="PROSITE" id="PS51891"/>
    </source>
</evidence>
<dbReference type="GO" id="GO:0016846">
    <property type="term" value="F:carbon-sulfur lyase activity"/>
    <property type="evidence" value="ECO:0007669"/>
    <property type="project" value="InterPro"/>
</dbReference>
<dbReference type="OrthoDB" id="9786619at2"/>
<gene>
    <name evidence="5" type="ORF">C3942_20750</name>
</gene>
<name>A0A2S5TAI5_9GAMM</name>
<reference evidence="5 6" key="1">
    <citation type="submission" date="2018-02" db="EMBL/GenBank/DDBJ databases">
        <title>Genome sequencing of Solimonas sp. HR-BB.</title>
        <authorList>
            <person name="Lee Y."/>
            <person name="Jeon C.O."/>
        </authorList>
    </citation>
    <scope>NUCLEOTIDE SEQUENCE [LARGE SCALE GENOMIC DNA]</scope>
    <source>
        <strain evidence="5 6">HR-BB</strain>
    </source>
</reference>
<dbReference type="GO" id="GO:0046872">
    <property type="term" value="F:metal ion binding"/>
    <property type="evidence" value="ECO:0007669"/>
    <property type="project" value="UniProtKB-KW"/>
</dbReference>